<evidence type="ECO:0000256" key="3">
    <source>
        <dbReference type="ARBA" id="ARBA00023237"/>
    </source>
</evidence>
<dbReference type="PANTHER" id="PTHR40980:SF4">
    <property type="entry name" value="TONB-DEPENDENT RECEPTOR-LIKE BETA-BARREL DOMAIN-CONTAINING PROTEIN"/>
    <property type="match status" value="1"/>
</dbReference>
<keyword evidence="6" id="KW-0675">Receptor</keyword>
<dbReference type="STRING" id="158500.BES08_00070"/>
<dbReference type="NCBIfam" id="TIGR01782">
    <property type="entry name" value="TonB-Xanth-Caul"/>
    <property type="match status" value="1"/>
</dbReference>
<dbReference type="AlphaFoldDB" id="A0A031JNS3"/>
<dbReference type="InterPro" id="IPR010104">
    <property type="entry name" value="TonB_rcpt_bac"/>
</dbReference>
<dbReference type="InterPro" id="IPR012910">
    <property type="entry name" value="Plug_dom"/>
</dbReference>
<feature type="signal peptide" evidence="4">
    <location>
        <begin position="1"/>
        <end position="34"/>
    </location>
</feature>
<gene>
    <name evidence="6" type="ORF">BV97_04666</name>
</gene>
<evidence type="ECO:0000313" key="6">
    <source>
        <dbReference type="EMBL" id="EZP74928.1"/>
    </source>
</evidence>
<sequence length="962" mass="106274">MSPHDRGFARGHSRRTLRFCLLAGVAFVAAPVLAQEAPAQSEATQVPQDFGGASAQDIIVTGLRETLQTSINEKRRETAIVDSLSSTEIGDLPALSVGEAIQTITGATTHREKGGASEISLRGLGSFLSNTTFNGRDASNGSGDRAVNFNQFPSELINGIKIYKTQQADLVEGGVAGTIELGTIRPLAFKKRRIQLDFKTNYSPYQDRIRGSSAWGWRGTASYVDQFDAGALGEIGIALGVQRNKTNNPEETYAASSTWVACNPGIAVPNGNCSEVSREQAAAGTPFALVPNAATYRQISENDKRDAIFGAIQWRPSSTLDINLDVQYSKRNYAENRRDLNLSEMRYGLSNIAYDENGVITHLEGRTSLEAVGTLLERDEEYRGGGFNVEWRPADRLTIKADASYSRTVRTDVERSVRLRTDPLDIYGNPTVINNQRVGYIYDVAPGSYAPTLTIDPRFDVNDYALFSDDARLRRDELQRRNRIIAGRLDATYEMDGFLRSVAAGARWTEQTYSDYDDRVEITQDSRAVDRDVNLACRTTFPQSDYLSNAPGNQLSSWATFDPVCQFREYLGTEDPGRNADVRSVANRDVTERTLAAYLMANYESTLGDMPIRGNFGVRAVQTRVTSNGLRSDLQVVNNPDGSIRLVDSGVFDTVTIKSKSTRLLPSINAIFELKPDLLLRLAGYRAMSRPAPSALGAGRTIQLEDGTNFSSVADAISLITANGSPRLKPLMSWNADASLEYYLNKDSLFSATVYYKQFTGGFIPVVLNEDYSIGGQNYSIPVVQTQNSTRKSRVYGLEVTLANRFTWLPAPFDGLGGKVSYNYANSNFRNEDIRLGAVYDPETGETTPGMIPAANLSGYSKHVVSGQLYYSLGKLNLSAIYNYRSKYYQDFVGGNSQLRYVRGNQTLDLRASYDVTPNVQLQFQAVNVFDEPKITDMPVQGSIRQYHYYGSRYFLGVRAKI</sequence>
<keyword evidence="4" id="KW-0732">Signal</keyword>
<dbReference type="EMBL" id="JFYZ01000040">
    <property type="protein sequence ID" value="EZP74928.1"/>
    <property type="molecule type" value="Genomic_DNA"/>
</dbReference>
<evidence type="ECO:0000256" key="2">
    <source>
        <dbReference type="ARBA" id="ARBA00023136"/>
    </source>
</evidence>
<dbReference type="Gene3D" id="2.170.130.10">
    <property type="entry name" value="TonB-dependent receptor, plug domain"/>
    <property type="match status" value="1"/>
</dbReference>
<reference evidence="6 7" key="1">
    <citation type="submission" date="2014-03" db="EMBL/GenBank/DDBJ databases">
        <title>Whole genome sequence of Novosphingobium resinovorum KF1.</title>
        <authorList>
            <person name="Gan H.M."/>
            <person name="Gan H.Y."/>
            <person name="Chew T.H."/>
            <person name="Savka M.A."/>
        </authorList>
    </citation>
    <scope>NUCLEOTIDE SEQUENCE [LARGE SCALE GENOMIC DNA]</scope>
    <source>
        <strain evidence="6 7">KF1</strain>
    </source>
</reference>
<dbReference type="PANTHER" id="PTHR40980">
    <property type="entry name" value="PLUG DOMAIN-CONTAINING PROTEIN"/>
    <property type="match status" value="1"/>
</dbReference>
<feature type="domain" description="TonB-dependent receptor plug" evidence="5">
    <location>
        <begin position="74"/>
        <end position="177"/>
    </location>
</feature>
<name>A0A031JNS3_9SPHN</name>
<evidence type="ECO:0000259" key="5">
    <source>
        <dbReference type="Pfam" id="PF07715"/>
    </source>
</evidence>
<feature type="chain" id="PRO_5001556882" evidence="4">
    <location>
        <begin position="35"/>
        <end position="962"/>
    </location>
</feature>
<dbReference type="eggNOG" id="COG1629">
    <property type="taxonomic scope" value="Bacteria"/>
</dbReference>
<dbReference type="InterPro" id="IPR037066">
    <property type="entry name" value="Plug_dom_sf"/>
</dbReference>
<dbReference type="InterPro" id="IPR036942">
    <property type="entry name" value="Beta-barrel_TonB_sf"/>
</dbReference>
<comment type="caution">
    <text evidence="6">The sequence shown here is derived from an EMBL/GenBank/DDBJ whole genome shotgun (WGS) entry which is preliminary data.</text>
</comment>
<protein>
    <submittedName>
        <fullName evidence="6">Putative TonB dependent receptor protein</fullName>
    </submittedName>
</protein>
<evidence type="ECO:0000256" key="1">
    <source>
        <dbReference type="ARBA" id="ARBA00004442"/>
    </source>
</evidence>
<dbReference type="GO" id="GO:0009279">
    <property type="term" value="C:cell outer membrane"/>
    <property type="evidence" value="ECO:0007669"/>
    <property type="project" value="UniProtKB-SubCell"/>
</dbReference>
<dbReference type="Pfam" id="PF07715">
    <property type="entry name" value="Plug"/>
    <property type="match status" value="1"/>
</dbReference>
<keyword evidence="3" id="KW-0998">Cell outer membrane</keyword>
<dbReference type="PATRIC" id="fig|158500.4.peg.4741"/>
<proteinExistence type="predicted"/>
<dbReference type="Proteomes" id="UP000024329">
    <property type="component" value="Unassembled WGS sequence"/>
</dbReference>
<dbReference type="SUPFAM" id="SSF56935">
    <property type="entry name" value="Porins"/>
    <property type="match status" value="1"/>
</dbReference>
<dbReference type="eggNOG" id="COG4771">
    <property type="taxonomic scope" value="Bacteria"/>
</dbReference>
<evidence type="ECO:0000256" key="4">
    <source>
        <dbReference type="SAM" id="SignalP"/>
    </source>
</evidence>
<comment type="subcellular location">
    <subcellularLocation>
        <location evidence="1">Cell outer membrane</location>
    </subcellularLocation>
</comment>
<dbReference type="Gene3D" id="2.40.170.20">
    <property type="entry name" value="TonB-dependent receptor, beta-barrel domain"/>
    <property type="match status" value="1"/>
</dbReference>
<evidence type="ECO:0000313" key="7">
    <source>
        <dbReference type="Proteomes" id="UP000024329"/>
    </source>
</evidence>
<accession>A0A031JNS3</accession>
<organism evidence="6 7">
    <name type="scientific">Novosphingobium resinovorum</name>
    <dbReference type="NCBI Taxonomy" id="158500"/>
    <lineage>
        <taxon>Bacteria</taxon>
        <taxon>Pseudomonadati</taxon>
        <taxon>Pseudomonadota</taxon>
        <taxon>Alphaproteobacteria</taxon>
        <taxon>Sphingomonadales</taxon>
        <taxon>Sphingomonadaceae</taxon>
        <taxon>Novosphingobium</taxon>
    </lineage>
</organism>
<keyword evidence="2" id="KW-0472">Membrane</keyword>